<dbReference type="Proteomes" id="UP001634394">
    <property type="component" value="Unassembled WGS sequence"/>
</dbReference>
<name>A0ABD3VXM4_SINWO</name>
<feature type="region of interest" description="Disordered" evidence="1">
    <location>
        <begin position="92"/>
        <end position="115"/>
    </location>
</feature>
<accession>A0ABD3VXM4</accession>
<comment type="caution">
    <text evidence="2">The sequence shown here is derived from an EMBL/GenBank/DDBJ whole genome shotgun (WGS) entry which is preliminary data.</text>
</comment>
<sequence>MVEGCLDCATGAWYIINIFEGTRYRADSELSQVLEDAYQKRRKYAVFQDKDTKSTIRVDIENNYLYVEGIPLPHAHIERVVEKRKEALKEKKESMSKVVDGSQSRQTISNNKDAAESVDAISGLTDESLGPGDIKSNSVIKDQEVMLSAKTARYKV</sequence>
<evidence type="ECO:0000313" key="3">
    <source>
        <dbReference type="Proteomes" id="UP001634394"/>
    </source>
</evidence>
<proteinExistence type="predicted"/>
<dbReference type="AlphaFoldDB" id="A0ABD3VXM4"/>
<evidence type="ECO:0000313" key="2">
    <source>
        <dbReference type="EMBL" id="KAL3865222.1"/>
    </source>
</evidence>
<dbReference type="EMBL" id="JBJQND010000010">
    <property type="protein sequence ID" value="KAL3865222.1"/>
    <property type="molecule type" value="Genomic_DNA"/>
</dbReference>
<organism evidence="2 3">
    <name type="scientific">Sinanodonta woodiana</name>
    <name type="common">Chinese pond mussel</name>
    <name type="synonym">Anodonta woodiana</name>
    <dbReference type="NCBI Taxonomy" id="1069815"/>
    <lineage>
        <taxon>Eukaryota</taxon>
        <taxon>Metazoa</taxon>
        <taxon>Spiralia</taxon>
        <taxon>Lophotrochozoa</taxon>
        <taxon>Mollusca</taxon>
        <taxon>Bivalvia</taxon>
        <taxon>Autobranchia</taxon>
        <taxon>Heteroconchia</taxon>
        <taxon>Palaeoheterodonta</taxon>
        <taxon>Unionida</taxon>
        <taxon>Unionoidea</taxon>
        <taxon>Unionidae</taxon>
        <taxon>Unioninae</taxon>
        <taxon>Sinanodonta</taxon>
    </lineage>
</organism>
<gene>
    <name evidence="2" type="ORF">ACJMK2_006837</name>
</gene>
<keyword evidence="3" id="KW-1185">Reference proteome</keyword>
<reference evidence="2 3" key="1">
    <citation type="submission" date="2024-11" db="EMBL/GenBank/DDBJ databases">
        <title>Chromosome-level genome assembly of the freshwater bivalve Anodonta woodiana.</title>
        <authorList>
            <person name="Chen X."/>
        </authorList>
    </citation>
    <scope>NUCLEOTIDE SEQUENCE [LARGE SCALE GENOMIC DNA]</scope>
    <source>
        <strain evidence="2">MN2024</strain>
        <tissue evidence="2">Gills</tissue>
    </source>
</reference>
<protein>
    <submittedName>
        <fullName evidence="2">Uncharacterized protein</fullName>
    </submittedName>
</protein>
<feature type="compositionally biased region" description="Polar residues" evidence="1">
    <location>
        <begin position="101"/>
        <end position="112"/>
    </location>
</feature>
<evidence type="ECO:0000256" key="1">
    <source>
        <dbReference type="SAM" id="MobiDB-lite"/>
    </source>
</evidence>